<reference evidence="3" key="1">
    <citation type="submission" date="2020-05" db="EMBL/GenBank/DDBJ databases">
        <title>Phylogenomic resolution of chytrid fungi.</title>
        <authorList>
            <person name="Stajich J.E."/>
            <person name="Amses K."/>
            <person name="Simmons R."/>
            <person name="Seto K."/>
            <person name="Myers J."/>
            <person name="Bonds A."/>
            <person name="Quandt C.A."/>
            <person name="Barry K."/>
            <person name="Liu P."/>
            <person name="Grigoriev I."/>
            <person name="Longcore J.E."/>
            <person name="James T.Y."/>
        </authorList>
    </citation>
    <scope>NUCLEOTIDE SEQUENCE</scope>
    <source>
        <strain evidence="3">JEL0476</strain>
    </source>
</reference>
<keyword evidence="4" id="KW-1185">Reference proteome</keyword>
<feature type="region of interest" description="Disordered" evidence="1">
    <location>
        <begin position="274"/>
        <end position="307"/>
    </location>
</feature>
<evidence type="ECO:0008006" key="5">
    <source>
        <dbReference type="Google" id="ProtNLM"/>
    </source>
</evidence>
<proteinExistence type="predicted"/>
<accession>A0AAD5TTC6</accession>
<feature type="transmembrane region" description="Helical" evidence="2">
    <location>
        <begin position="418"/>
        <end position="435"/>
    </location>
</feature>
<evidence type="ECO:0000313" key="3">
    <source>
        <dbReference type="EMBL" id="KAJ3201013.1"/>
    </source>
</evidence>
<keyword evidence="2" id="KW-0812">Transmembrane</keyword>
<dbReference type="EMBL" id="JADGJW010001796">
    <property type="protein sequence ID" value="KAJ3201013.1"/>
    <property type="molecule type" value="Genomic_DNA"/>
</dbReference>
<feature type="non-terminal residue" evidence="3">
    <location>
        <position position="1"/>
    </location>
</feature>
<evidence type="ECO:0000256" key="1">
    <source>
        <dbReference type="SAM" id="MobiDB-lite"/>
    </source>
</evidence>
<evidence type="ECO:0000256" key="2">
    <source>
        <dbReference type="SAM" id="Phobius"/>
    </source>
</evidence>
<dbReference type="InterPro" id="IPR010406">
    <property type="entry name" value="DUF1003"/>
</dbReference>
<sequence>RLSTPFKNIFETDLSSTNDVETIFSGNTIQKYCPLCEKILPKDLKKSIPLNLIKQKLIKEILKYKQIKNLSARVCMQDLNVFLQNRIEILLEEDKNSFSELQEESLHFLDRHEAEEEGWQDQFETKRNFSEKSADNVAKFGGSWRFVLVTISLIFGWAFANLALEDSNYAWDPYPFILLNLFLSVIAALQGPVIMMSQNRQQEIDRIQNNFISKMILRGEHQTRQVNAKMDYMMTNQWRRNLEIQEIQVDLLNLIYFQQQQTNMPFKFNNNNMSSTNSNSNSNDNIHFQGDEDEFDSSKVGSDNEENKLNLEKAKEISLLDEDSNSVMNLDISNAKFKKFEIQVDYHSNFLLRSHLKKPSLTDKLIFSHWTNNEEEGKKLMEKFEGTLEKVELEFTDLEKDFEKSLNLISYDISFENVKGNVYLGYFFFIFYLFFV</sequence>
<organism evidence="3 4">
    <name type="scientific">Clydaea vesicula</name>
    <dbReference type="NCBI Taxonomy" id="447962"/>
    <lineage>
        <taxon>Eukaryota</taxon>
        <taxon>Fungi</taxon>
        <taxon>Fungi incertae sedis</taxon>
        <taxon>Chytridiomycota</taxon>
        <taxon>Chytridiomycota incertae sedis</taxon>
        <taxon>Chytridiomycetes</taxon>
        <taxon>Lobulomycetales</taxon>
        <taxon>Lobulomycetaceae</taxon>
        <taxon>Clydaea</taxon>
    </lineage>
</organism>
<protein>
    <recommendedName>
        <fullName evidence="5">DUF1003 domain-containing protein</fullName>
    </recommendedName>
</protein>
<dbReference type="AlphaFoldDB" id="A0AAD5TTC6"/>
<dbReference type="Pfam" id="PF06210">
    <property type="entry name" value="DUF1003"/>
    <property type="match status" value="1"/>
</dbReference>
<dbReference type="PANTHER" id="PTHR41386">
    <property type="entry name" value="INTEGRAL MEMBRANE PROTEIN-RELATED"/>
    <property type="match status" value="1"/>
</dbReference>
<evidence type="ECO:0000313" key="4">
    <source>
        <dbReference type="Proteomes" id="UP001211065"/>
    </source>
</evidence>
<feature type="compositionally biased region" description="Low complexity" evidence="1">
    <location>
        <begin position="274"/>
        <end position="285"/>
    </location>
</feature>
<keyword evidence="2" id="KW-1133">Transmembrane helix</keyword>
<gene>
    <name evidence="3" type="ORF">HK099_002404</name>
</gene>
<comment type="caution">
    <text evidence="3">The sequence shown here is derived from an EMBL/GenBank/DDBJ whole genome shotgun (WGS) entry which is preliminary data.</text>
</comment>
<feature type="transmembrane region" description="Helical" evidence="2">
    <location>
        <begin position="146"/>
        <end position="164"/>
    </location>
</feature>
<feature type="transmembrane region" description="Helical" evidence="2">
    <location>
        <begin position="176"/>
        <end position="196"/>
    </location>
</feature>
<dbReference type="PANTHER" id="PTHR41386:SF1">
    <property type="entry name" value="MEMBRANE PROTEIN"/>
    <property type="match status" value="1"/>
</dbReference>
<dbReference type="Proteomes" id="UP001211065">
    <property type="component" value="Unassembled WGS sequence"/>
</dbReference>
<name>A0AAD5TTC6_9FUNG</name>
<keyword evidence="2" id="KW-0472">Membrane</keyword>